<keyword evidence="3" id="KW-1185">Reference proteome</keyword>
<feature type="region of interest" description="Disordered" evidence="1">
    <location>
        <begin position="658"/>
        <end position="690"/>
    </location>
</feature>
<dbReference type="EMBL" id="LSYV01000005">
    <property type="protein sequence ID" value="KXZ54773.1"/>
    <property type="molecule type" value="Genomic_DNA"/>
</dbReference>
<feature type="compositionally biased region" description="Basic and acidic residues" evidence="1">
    <location>
        <begin position="665"/>
        <end position="676"/>
    </location>
</feature>
<feature type="compositionally biased region" description="Low complexity" evidence="1">
    <location>
        <begin position="338"/>
        <end position="356"/>
    </location>
</feature>
<gene>
    <name evidence="2" type="ORF">GPECTOR_4g843</name>
</gene>
<feature type="region of interest" description="Disordered" evidence="1">
    <location>
        <begin position="266"/>
        <end position="298"/>
    </location>
</feature>
<evidence type="ECO:0000313" key="3">
    <source>
        <dbReference type="Proteomes" id="UP000075714"/>
    </source>
</evidence>
<proteinExistence type="predicted"/>
<feature type="region of interest" description="Disordered" evidence="1">
    <location>
        <begin position="479"/>
        <end position="558"/>
    </location>
</feature>
<feature type="compositionally biased region" description="Basic residues" evidence="1">
    <location>
        <begin position="357"/>
        <end position="368"/>
    </location>
</feature>
<feature type="compositionally biased region" description="Basic residues" evidence="1">
    <location>
        <begin position="401"/>
        <end position="418"/>
    </location>
</feature>
<protein>
    <submittedName>
        <fullName evidence="2">Uncharacterized protein</fullName>
    </submittedName>
</protein>
<feature type="region of interest" description="Disordered" evidence="1">
    <location>
        <begin position="331"/>
        <end position="418"/>
    </location>
</feature>
<reference evidence="3" key="1">
    <citation type="journal article" date="2016" name="Nat. Commun.">
        <title>The Gonium pectorale genome demonstrates co-option of cell cycle regulation during the evolution of multicellularity.</title>
        <authorList>
            <person name="Hanschen E.R."/>
            <person name="Marriage T.N."/>
            <person name="Ferris P.J."/>
            <person name="Hamaji T."/>
            <person name="Toyoda A."/>
            <person name="Fujiyama A."/>
            <person name="Neme R."/>
            <person name="Noguchi H."/>
            <person name="Minakuchi Y."/>
            <person name="Suzuki M."/>
            <person name="Kawai-Toyooka H."/>
            <person name="Smith D.R."/>
            <person name="Sparks H."/>
            <person name="Anderson J."/>
            <person name="Bakaric R."/>
            <person name="Luria V."/>
            <person name="Karger A."/>
            <person name="Kirschner M.W."/>
            <person name="Durand P.M."/>
            <person name="Michod R.E."/>
            <person name="Nozaki H."/>
            <person name="Olson B.J."/>
        </authorList>
    </citation>
    <scope>NUCLEOTIDE SEQUENCE [LARGE SCALE GENOMIC DNA]</scope>
    <source>
        <strain evidence="3">NIES-2863</strain>
    </source>
</reference>
<feature type="region of interest" description="Disordered" evidence="1">
    <location>
        <begin position="34"/>
        <end position="53"/>
    </location>
</feature>
<dbReference type="OrthoDB" id="553404at2759"/>
<feature type="compositionally biased region" description="Polar residues" evidence="1">
    <location>
        <begin position="171"/>
        <end position="182"/>
    </location>
</feature>
<feature type="compositionally biased region" description="Low complexity" evidence="1">
    <location>
        <begin position="503"/>
        <end position="550"/>
    </location>
</feature>
<comment type="caution">
    <text evidence="2">The sequence shown here is derived from an EMBL/GenBank/DDBJ whole genome shotgun (WGS) entry which is preliminary data.</text>
</comment>
<dbReference type="AlphaFoldDB" id="A0A150GYD4"/>
<sequence length="984" mass="98371">MPQPSLSGAVRVYEPLASGAQSIGGVGIGGASGPYARLGRRASPRQARYSNDGHHSATLVAAVRSSLDDSLTAAAPQPNPHPHCPTSAARAVAPAVTGDNAQAEPQLPSAAAVLGGGANLASSTSSFGPQYWFSGSRDLRSDVLRATTEGGPAAASDSPPGGRGVVAAARSQPTSRRATGSPRSLAEELLQQPSATAAVAGYLRRAHADASAAAAGVYEQGSRSATATAAAAAALVGIGTGALSQLLGGGGGHTAIGLQASMSASTNAGLPPAPPPPPLVSRRNRSRRAGRMANTNSALSQLDARKLAAMPLEEMLEHIQAAIYAEDIARGRRGSSGSGSSAGEPSPAPGTAPGSRRTSRTLSGRRRQSAPGPRSAAAVAGPPVSEAAPGAAQGAKPSGTGRRRRRVKTLSKAAAAKRKARAEAAAAAAQAAAMAARERKEAGQPVWRHGGRALAFSGFGIAGTSISAAAAQAAQLFSPRASHDSNTLRGAASKKHALPSSPAPVAKAARKTSAAVAPSACAPSSAQPRSAQKTAQKTTAKTKPAKTATKQPPPQPQTAIPAVQHTVLTFNPLPLGASGGTTITATPMNTPAPASRSLAPQFGTTPVRGAAIPAATATATPVNTPAPANRSPVTTQLDLSVLLSRFGGDVGVIVGASSKTPAADAPEHTAEGDQERSQSNSKLGTTATATPAAKAIDAKDTKSAIVLEELVRLMTNAAIDGGNTTFAVASVMASARRSSKELLPPLSFSMSLEESVFRSHSSSIVAMAMGGRGTLSSPFKATGGRHHALRCSDAEYGAAAASGGAGTAPAVADLGLLMDTSIGNTEGSLRRYTRSGDVAAYDIHAAAAEEAAALVYNAALSPRTTGGGEEGSCQTVGELPLQLIKSALLGMSPTRTHPVGDLPPMAAGTGVGAAVVVDVNAGPVPQVAQMPLVSPRQVALPVTPRMPEGCGDWRGVSLVAYEQSLGDFDAFLATPKPDYGGGSE</sequence>
<organism evidence="2 3">
    <name type="scientific">Gonium pectorale</name>
    <name type="common">Green alga</name>
    <dbReference type="NCBI Taxonomy" id="33097"/>
    <lineage>
        <taxon>Eukaryota</taxon>
        <taxon>Viridiplantae</taxon>
        <taxon>Chlorophyta</taxon>
        <taxon>core chlorophytes</taxon>
        <taxon>Chlorophyceae</taxon>
        <taxon>CS clade</taxon>
        <taxon>Chlamydomonadales</taxon>
        <taxon>Volvocaceae</taxon>
        <taxon>Gonium</taxon>
    </lineage>
</organism>
<name>A0A150GYD4_GONPE</name>
<feature type="region of interest" description="Disordered" evidence="1">
    <location>
        <begin position="148"/>
        <end position="184"/>
    </location>
</feature>
<accession>A0A150GYD4</accession>
<evidence type="ECO:0000256" key="1">
    <source>
        <dbReference type="SAM" id="MobiDB-lite"/>
    </source>
</evidence>
<dbReference type="Proteomes" id="UP000075714">
    <property type="component" value="Unassembled WGS sequence"/>
</dbReference>
<evidence type="ECO:0000313" key="2">
    <source>
        <dbReference type="EMBL" id="KXZ54773.1"/>
    </source>
</evidence>